<accession>A0A7H8NAQ6</accession>
<keyword evidence="2" id="KW-1185">Reference proteome</keyword>
<organism evidence="1 2">
    <name type="scientific">Streptomyces buecherae</name>
    <dbReference type="NCBI Taxonomy" id="2763006"/>
    <lineage>
        <taxon>Bacteria</taxon>
        <taxon>Bacillati</taxon>
        <taxon>Actinomycetota</taxon>
        <taxon>Actinomycetes</taxon>
        <taxon>Kitasatosporales</taxon>
        <taxon>Streptomycetaceae</taxon>
        <taxon>Streptomyces</taxon>
    </lineage>
</organism>
<proteinExistence type="predicted"/>
<dbReference type="EMBL" id="CP054929">
    <property type="protein sequence ID" value="QKW51555.1"/>
    <property type="molecule type" value="Genomic_DNA"/>
</dbReference>
<evidence type="ECO:0000313" key="1">
    <source>
        <dbReference type="EMBL" id="QKW51555.1"/>
    </source>
</evidence>
<dbReference type="RefSeq" id="WP_176163274.1">
    <property type="nucleotide sequence ID" value="NZ_CP054929.1"/>
</dbReference>
<sequence>MSDGDRSEETTTVAFDFNVDVRLTVKADPGRFQFVNMTIGTVPGGATQLDGTWRGASVFVPSTGGDFHWDGTGQGSAILEDSATNKAVVGLLGFRGAPGKLPGTGASGNGEVLDPVNPQFREAITWKIT</sequence>
<gene>
    <name evidence="1" type="ORF">HUT08_20800</name>
</gene>
<dbReference type="AlphaFoldDB" id="A0A7H8NAQ6"/>
<evidence type="ECO:0000313" key="2">
    <source>
        <dbReference type="Proteomes" id="UP000509303"/>
    </source>
</evidence>
<reference evidence="1 2" key="1">
    <citation type="submission" date="2020-06" db="EMBL/GenBank/DDBJ databases">
        <title>Genome mining for natural products.</title>
        <authorList>
            <person name="Zhang B."/>
            <person name="Shi J."/>
            <person name="Ge H."/>
        </authorList>
    </citation>
    <scope>NUCLEOTIDE SEQUENCE [LARGE SCALE GENOMIC DNA]</scope>
    <source>
        <strain evidence="1 2">NA00687</strain>
    </source>
</reference>
<name>A0A7H8NAQ6_9ACTN</name>
<protein>
    <submittedName>
        <fullName evidence="1">Uncharacterized protein</fullName>
    </submittedName>
</protein>
<dbReference type="Proteomes" id="UP000509303">
    <property type="component" value="Chromosome"/>
</dbReference>